<keyword evidence="2" id="KW-1185">Reference proteome</keyword>
<gene>
    <name evidence="1" type="ORF">BpHYR1_044374</name>
</gene>
<evidence type="ECO:0000313" key="2">
    <source>
        <dbReference type="Proteomes" id="UP000276133"/>
    </source>
</evidence>
<sequence length="72" mass="8493">MPNLTLILIFTINCTENSFLVSLIRKEQFEDFHLIFGKIVLLNQGRVYFCHHNSFTHSKRINLKRISKTILS</sequence>
<name>A0A3M7STJ8_BRAPC</name>
<proteinExistence type="predicted"/>
<protein>
    <submittedName>
        <fullName evidence="1">Uncharacterized protein</fullName>
    </submittedName>
</protein>
<dbReference type="Proteomes" id="UP000276133">
    <property type="component" value="Unassembled WGS sequence"/>
</dbReference>
<evidence type="ECO:0000313" key="1">
    <source>
        <dbReference type="EMBL" id="RNA38878.1"/>
    </source>
</evidence>
<comment type="caution">
    <text evidence="1">The sequence shown here is derived from an EMBL/GenBank/DDBJ whole genome shotgun (WGS) entry which is preliminary data.</text>
</comment>
<dbReference type="AlphaFoldDB" id="A0A3M7STJ8"/>
<accession>A0A3M7STJ8</accession>
<dbReference type="EMBL" id="REGN01000811">
    <property type="protein sequence ID" value="RNA38878.1"/>
    <property type="molecule type" value="Genomic_DNA"/>
</dbReference>
<organism evidence="1 2">
    <name type="scientific">Brachionus plicatilis</name>
    <name type="common">Marine rotifer</name>
    <name type="synonym">Brachionus muelleri</name>
    <dbReference type="NCBI Taxonomy" id="10195"/>
    <lineage>
        <taxon>Eukaryota</taxon>
        <taxon>Metazoa</taxon>
        <taxon>Spiralia</taxon>
        <taxon>Gnathifera</taxon>
        <taxon>Rotifera</taxon>
        <taxon>Eurotatoria</taxon>
        <taxon>Monogononta</taxon>
        <taxon>Pseudotrocha</taxon>
        <taxon>Ploima</taxon>
        <taxon>Brachionidae</taxon>
        <taxon>Brachionus</taxon>
    </lineage>
</organism>
<reference evidence="1 2" key="1">
    <citation type="journal article" date="2018" name="Sci. Rep.">
        <title>Genomic signatures of local adaptation to the degree of environmental predictability in rotifers.</title>
        <authorList>
            <person name="Franch-Gras L."/>
            <person name="Hahn C."/>
            <person name="Garcia-Roger E.M."/>
            <person name="Carmona M.J."/>
            <person name="Serra M."/>
            <person name="Gomez A."/>
        </authorList>
    </citation>
    <scope>NUCLEOTIDE SEQUENCE [LARGE SCALE GENOMIC DNA]</scope>
    <source>
        <strain evidence="1">HYR1</strain>
    </source>
</reference>